<dbReference type="InterPro" id="IPR000700">
    <property type="entry name" value="PAS-assoc_C"/>
</dbReference>
<dbReference type="Pfam" id="PF13426">
    <property type="entry name" value="PAS_9"/>
    <property type="match status" value="2"/>
</dbReference>
<keyword evidence="6 12" id="KW-0418">Kinase</keyword>
<dbReference type="CDD" id="cd00130">
    <property type="entry name" value="PAS"/>
    <property type="match status" value="2"/>
</dbReference>
<evidence type="ECO:0000259" key="9">
    <source>
        <dbReference type="PROSITE" id="PS50109"/>
    </source>
</evidence>
<evidence type="ECO:0000259" key="11">
    <source>
        <dbReference type="PROSITE" id="PS50113"/>
    </source>
</evidence>
<dbReference type="InterPro" id="IPR003661">
    <property type="entry name" value="HisK_dim/P_dom"/>
</dbReference>
<dbReference type="SMART" id="SM00086">
    <property type="entry name" value="PAC"/>
    <property type="match status" value="2"/>
</dbReference>
<keyword evidence="4" id="KW-0808">Transferase</keyword>
<feature type="domain" description="PAS" evidence="10">
    <location>
        <begin position="249"/>
        <end position="301"/>
    </location>
</feature>
<dbReference type="InterPro" id="IPR005467">
    <property type="entry name" value="His_kinase_dom"/>
</dbReference>
<dbReference type="InterPro" id="IPR036097">
    <property type="entry name" value="HisK_dim/P_sf"/>
</dbReference>
<feature type="domain" description="PAC" evidence="11">
    <location>
        <begin position="325"/>
        <end position="377"/>
    </location>
</feature>
<evidence type="ECO:0000259" key="10">
    <source>
        <dbReference type="PROSITE" id="PS50112"/>
    </source>
</evidence>
<evidence type="ECO:0000313" key="13">
    <source>
        <dbReference type="Proteomes" id="UP000192418"/>
    </source>
</evidence>
<dbReference type="SMART" id="SM00388">
    <property type="entry name" value="HisKA"/>
    <property type="match status" value="1"/>
</dbReference>
<gene>
    <name evidence="12" type="ORF">SAMN02746065_107108</name>
</gene>
<evidence type="ECO:0000256" key="5">
    <source>
        <dbReference type="ARBA" id="ARBA00022741"/>
    </source>
</evidence>
<dbReference type="GO" id="GO:0006355">
    <property type="term" value="P:regulation of DNA-templated transcription"/>
    <property type="evidence" value="ECO:0007669"/>
    <property type="project" value="InterPro"/>
</dbReference>
<feature type="domain" description="Histidine kinase" evidence="9">
    <location>
        <begin position="397"/>
        <end position="607"/>
    </location>
</feature>
<keyword evidence="3" id="KW-0597">Phosphoprotein</keyword>
<dbReference type="SMART" id="SM00387">
    <property type="entry name" value="HATPase_c"/>
    <property type="match status" value="1"/>
</dbReference>
<dbReference type="Gene3D" id="3.30.565.10">
    <property type="entry name" value="Histidine kinase-like ATPase, C-terminal domain"/>
    <property type="match status" value="1"/>
</dbReference>
<keyword evidence="5" id="KW-0547">Nucleotide-binding</keyword>
<dbReference type="PROSITE" id="PS50113">
    <property type="entry name" value="PAC"/>
    <property type="match status" value="2"/>
</dbReference>
<dbReference type="PRINTS" id="PR00344">
    <property type="entry name" value="BCTRLSENSOR"/>
</dbReference>
<dbReference type="AlphaFoldDB" id="A0A1W2B8F2"/>
<name>A0A1W2B8F2_9BACT</name>
<protein>
    <recommendedName>
        <fullName evidence="2">histidine kinase</fullName>
        <ecNumber evidence="2">2.7.13.3</ecNumber>
    </recommendedName>
</protein>
<keyword evidence="13" id="KW-1185">Reference proteome</keyword>
<dbReference type="InterPro" id="IPR001610">
    <property type="entry name" value="PAC"/>
</dbReference>
<dbReference type="PANTHER" id="PTHR43065:SF46">
    <property type="entry name" value="C4-DICARBOXYLATE TRANSPORT SENSOR PROTEIN DCTB"/>
    <property type="match status" value="1"/>
</dbReference>
<dbReference type="Pfam" id="PF00989">
    <property type="entry name" value="PAS"/>
    <property type="match status" value="1"/>
</dbReference>
<evidence type="ECO:0000256" key="8">
    <source>
        <dbReference type="ARBA" id="ARBA00023012"/>
    </source>
</evidence>
<dbReference type="Proteomes" id="UP000192418">
    <property type="component" value="Unassembled WGS sequence"/>
</dbReference>
<dbReference type="SUPFAM" id="SSF55874">
    <property type="entry name" value="ATPase domain of HSP90 chaperone/DNA topoisomerase II/histidine kinase"/>
    <property type="match status" value="1"/>
</dbReference>
<dbReference type="GO" id="GO:0005524">
    <property type="term" value="F:ATP binding"/>
    <property type="evidence" value="ECO:0007669"/>
    <property type="project" value="UniProtKB-KW"/>
</dbReference>
<keyword evidence="8" id="KW-0902">Two-component regulatory system</keyword>
<evidence type="ECO:0000256" key="6">
    <source>
        <dbReference type="ARBA" id="ARBA00022777"/>
    </source>
</evidence>
<dbReference type="InterPro" id="IPR013767">
    <property type="entry name" value="PAS_fold"/>
</dbReference>
<feature type="domain" description="PAS" evidence="10">
    <location>
        <begin position="5"/>
        <end position="41"/>
    </location>
</feature>
<dbReference type="Gene3D" id="3.30.450.20">
    <property type="entry name" value="PAS domain"/>
    <property type="match status" value="3"/>
</dbReference>
<evidence type="ECO:0000313" key="12">
    <source>
        <dbReference type="EMBL" id="SMC69209.1"/>
    </source>
</evidence>
<accession>A0A1W2B8F2</accession>
<dbReference type="NCBIfam" id="TIGR00229">
    <property type="entry name" value="sensory_box"/>
    <property type="match status" value="2"/>
</dbReference>
<dbReference type="CDD" id="cd00082">
    <property type="entry name" value="HisKA"/>
    <property type="match status" value="1"/>
</dbReference>
<dbReference type="InterPro" id="IPR004358">
    <property type="entry name" value="Sig_transdc_His_kin-like_C"/>
</dbReference>
<evidence type="ECO:0000256" key="3">
    <source>
        <dbReference type="ARBA" id="ARBA00022553"/>
    </source>
</evidence>
<dbReference type="EC" id="2.7.13.3" evidence="2"/>
<reference evidence="12 13" key="1">
    <citation type="submission" date="2017-04" db="EMBL/GenBank/DDBJ databases">
        <authorList>
            <person name="Afonso C.L."/>
            <person name="Miller P.J."/>
            <person name="Scott M.A."/>
            <person name="Spackman E."/>
            <person name="Goraichik I."/>
            <person name="Dimitrov K.M."/>
            <person name="Suarez D.L."/>
            <person name="Swayne D.E."/>
        </authorList>
    </citation>
    <scope>NUCLEOTIDE SEQUENCE [LARGE SCALE GENOMIC DNA]</scope>
    <source>
        <strain evidence="12 13">DSM 3385</strain>
    </source>
</reference>
<dbReference type="RefSeq" id="WP_084068328.1">
    <property type="nucleotide sequence ID" value="NZ_FWXY01000007.1"/>
</dbReference>
<dbReference type="InterPro" id="IPR003594">
    <property type="entry name" value="HATPase_dom"/>
</dbReference>
<dbReference type="SUPFAM" id="SSF47384">
    <property type="entry name" value="Homodimeric domain of signal transducing histidine kinase"/>
    <property type="match status" value="1"/>
</dbReference>
<feature type="domain" description="PAC" evidence="11">
    <location>
        <begin position="196"/>
        <end position="248"/>
    </location>
</feature>
<dbReference type="Pfam" id="PF02518">
    <property type="entry name" value="HATPase_c"/>
    <property type="match status" value="1"/>
</dbReference>
<dbReference type="PROSITE" id="PS50112">
    <property type="entry name" value="PAS"/>
    <property type="match status" value="3"/>
</dbReference>
<evidence type="ECO:0000256" key="4">
    <source>
        <dbReference type="ARBA" id="ARBA00022679"/>
    </source>
</evidence>
<dbReference type="PANTHER" id="PTHR43065">
    <property type="entry name" value="SENSOR HISTIDINE KINASE"/>
    <property type="match status" value="1"/>
</dbReference>
<dbReference type="InterPro" id="IPR000014">
    <property type="entry name" value="PAS"/>
</dbReference>
<dbReference type="PROSITE" id="PS50109">
    <property type="entry name" value="HIS_KIN"/>
    <property type="match status" value="1"/>
</dbReference>
<dbReference type="STRING" id="1121400.SAMN02746065_107108"/>
<feature type="domain" description="PAS" evidence="10">
    <location>
        <begin position="123"/>
        <end position="164"/>
    </location>
</feature>
<organism evidence="12 13">
    <name type="scientific">Desulfocicer vacuolatum DSM 3385</name>
    <dbReference type="NCBI Taxonomy" id="1121400"/>
    <lineage>
        <taxon>Bacteria</taxon>
        <taxon>Pseudomonadati</taxon>
        <taxon>Thermodesulfobacteriota</taxon>
        <taxon>Desulfobacteria</taxon>
        <taxon>Desulfobacterales</taxon>
        <taxon>Desulfobacteraceae</taxon>
        <taxon>Desulfocicer</taxon>
    </lineage>
</organism>
<evidence type="ECO:0000256" key="7">
    <source>
        <dbReference type="ARBA" id="ARBA00022840"/>
    </source>
</evidence>
<dbReference type="OrthoDB" id="9789238at2"/>
<evidence type="ECO:0000256" key="2">
    <source>
        <dbReference type="ARBA" id="ARBA00012438"/>
    </source>
</evidence>
<dbReference type="SUPFAM" id="SSF55785">
    <property type="entry name" value="PYP-like sensor domain (PAS domain)"/>
    <property type="match status" value="3"/>
</dbReference>
<evidence type="ECO:0000256" key="1">
    <source>
        <dbReference type="ARBA" id="ARBA00000085"/>
    </source>
</evidence>
<proteinExistence type="predicted"/>
<dbReference type="GO" id="GO:0000155">
    <property type="term" value="F:phosphorelay sensor kinase activity"/>
    <property type="evidence" value="ECO:0007669"/>
    <property type="project" value="InterPro"/>
</dbReference>
<dbReference type="SMART" id="SM00091">
    <property type="entry name" value="PAS"/>
    <property type="match status" value="3"/>
</dbReference>
<keyword evidence="7" id="KW-0067">ATP-binding</keyword>
<sequence>MPDINTARLIEALEAIEDGIYIINAEHEIQYMNRTMISFFGDHVGKKCHEVINHTSERCNWCRYKDVFEKGETHHHEVYIEHLDKTFNLVELPVTNRNGTRSKLSIYRDITATREQEAKLKSSEDDYKRLFNHAGCGVFISSKKGRFLDVNPALLKMLGYTDKDNFLAMDIATDLYLKPEIRHQYQEKVEKTGRVVDYELEWRRRDGHIIQVLLTSHVRYDAQGNVLGYEGVVIDQSHRKTMEARTRKALDFLDQIIACNPNAIMAANLKGEVLIWNQGAEETFGYAARDVIGKMNIADIYPKGVAKQVMKLMRSRDNGGAGKLKSYPITFISRDGENLEGTLSASLLHDENGQESASVGIFVDLRQRLEMERTLSETQQHLLQSEKLAAMGRLTSQIAHELNNPLFGIMNTLELMKTEISPGNKRRRLLDMSLSETVRLADMLKKMLSFSRPDQEEKININLNTVLDEIILLYEKRFREHSVKFNFDATADLPLVYASKDQLRQVFLNMISNAMDAMPDGGKLIIKTTCQGNKVCITISDTGVGIKAEHLEKVFDSFFTTKTDSVKGVGLGLSVCYGFIKDHGGDLTVDSQLSKGTTFTILLPVAT</sequence>
<dbReference type="InterPro" id="IPR036890">
    <property type="entry name" value="HATPase_C_sf"/>
</dbReference>
<comment type="catalytic activity">
    <reaction evidence="1">
        <text>ATP + protein L-histidine = ADP + protein N-phospho-L-histidine.</text>
        <dbReference type="EC" id="2.7.13.3"/>
    </reaction>
</comment>
<dbReference type="EMBL" id="FWXY01000007">
    <property type="protein sequence ID" value="SMC69209.1"/>
    <property type="molecule type" value="Genomic_DNA"/>
</dbReference>
<dbReference type="Pfam" id="PF00512">
    <property type="entry name" value="HisKA"/>
    <property type="match status" value="1"/>
</dbReference>
<dbReference type="Gene3D" id="1.10.287.130">
    <property type="match status" value="1"/>
</dbReference>
<dbReference type="InterPro" id="IPR035965">
    <property type="entry name" value="PAS-like_dom_sf"/>
</dbReference>